<keyword evidence="13" id="KW-0449">Lipoprotein</keyword>
<gene>
    <name evidence="13" type="ORF">HDF10_003744</name>
</gene>
<dbReference type="PANTHER" id="PTHR30040:SF2">
    <property type="entry name" value="FAD:PROTEIN FMN TRANSFERASE"/>
    <property type="match status" value="1"/>
</dbReference>
<comment type="cofactor">
    <cofactor evidence="11">
        <name>Mg(2+)</name>
        <dbReference type="ChEBI" id="CHEBI:18420"/>
    </cofactor>
    <cofactor evidence="11">
        <name>Mn(2+)</name>
        <dbReference type="ChEBI" id="CHEBI:29035"/>
    </cofactor>
    <text evidence="11">Magnesium. Can also use manganese.</text>
</comment>
<evidence type="ECO:0000256" key="7">
    <source>
        <dbReference type="ARBA" id="ARBA00022842"/>
    </source>
</evidence>
<proteinExistence type="inferred from homology"/>
<reference evidence="13 14" key="1">
    <citation type="submission" date="2020-08" db="EMBL/GenBank/DDBJ databases">
        <title>Genomic Encyclopedia of Type Strains, Phase IV (KMG-V): Genome sequencing to study the core and pangenomes of soil and plant-associated prokaryotes.</title>
        <authorList>
            <person name="Whitman W."/>
        </authorList>
    </citation>
    <scope>NUCLEOTIDE SEQUENCE [LARGE SCALE GENOMIC DNA]</scope>
    <source>
        <strain evidence="13 14">M8US30</strain>
    </source>
</reference>
<dbReference type="InterPro" id="IPR024932">
    <property type="entry name" value="ApbE"/>
</dbReference>
<evidence type="ECO:0000256" key="1">
    <source>
        <dbReference type="ARBA" id="ARBA00011955"/>
    </source>
</evidence>
<dbReference type="Gene3D" id="3.10.520.10">
    <property type="entry name" value="ApbE-like domains"/>
    <property type="match status" value="1"/>
</dbReference>
<keyword evidence="6 10" id="KW-0274">FAD</keyword>
<evidence type="ECO:0000256" key="10">
    <source>
        <dbReference type="PIRNR" id="PIRNR006268"/>
    </source>
</evidence>
<evidence type="ECO:0000256" key="12">
    <source>
        <dbReference type="SAM" id="SignalP"/>
    </source>
</evidence>
<dbReference type="Proteomes" id="UP000569092">
    <property type="component" value="Unassembled WGS sequence"/>
</dbReference>
<evidence type="ECO:0000256" key="4">
    <source>
        <dbReference type="ARBA" id="ARBA00022679"/>
    </source>
</evidence>
<dbReference type="Pfam" id="PF02424">
    <property type="entry name" value="ApbE"/>
    <property type="match status" value="1"/>
</dbReference>
<evidence type="ECO:0000313" key="14">
    <source>
        <dbReference type="Proteomes" id="UP000569092"/>
    </source>
</evidence>
<feature type="chain" id="PRO_5039955253" description="FAD:protein FMN transferase" evidence="12">
    <location>
        <begin position="23"/>
        <end position="351"/>
    </location>
</feature>
<dbReference type="EMBL" id="JACHDZ010000007">
    <property type="protein sequence ID" value="MBB5345743.1"/>
    <property type="molecule type" value="Genomic_DNA"/>
</dbReference>
<comment type="similarity">
    <text evidence="10">Belongs to the ApbE family.</text>
</comment>
<protein>
    <recommendedName>
        <fullName evidence="2 10">FAD:protein FMN transferase</fullName>
        <ecNumber evidence="1 10">2.7.1.180</ecNumber>
    </recommendedName>
    <alternativeName>
        <fullName evidence="8 10">Flavin transferase</fullName>
    </alternativeName>
</protein>
<name>A0A7W8JAL3_9BACT</name>
<evidence type="ECO:0000256" key="11">
    <source>
        <dbReference type="PIRSR" id="PIRSR006268-2"/>
    </source>
</evidence>
<keyword evidence="5 10" id="KW-0479">Metal-binding</keyword>
<dbReference type="PANTHER" id="PTHR30040">
    <property type="entry name" value="THIAMINE BIOSYNTHESIS LIPOPROTEIN APBE"/>
    <property type="match status" value="1"/>
</dbReference>
<evidence type="ECO:0000256" key="2">
    <source>
        <dbReference type="ARBA" id="ARBA00016337"/>
    </source>
</evidence>
<dbReference type="PIRSF" id="PIRSF006268">
    <property type="entry name" value="ApbE"/>
    <property type="match status" value="1"/>
</dbReference>
<sequence length="351" mass="37618">MRRWLAVVWLAITLSVAPLAVAAAPSPSPLRLFITTHPAMGTEFTLYLYSASPAVAAAASEEVFDEVDRIEQLLSNYRNSSELSRINQNAGAGPVTTDPEMLDFLEQSEHWSQASSGAFDITVGRLMKAWGFFRYDGRIPMDSELEDLRAVTGWEKVKLDPAARTVQFTSPGIELDPGGIGKGFAVDAAVRILRADHIVAAMLSAGSSTVYALGAPPHKTGWRVVVPGPLPSQKTLSVITLRDTSLSSADCSQKNFTLGGHRYCHIMDPRTMRPVEGRIQVSVVAPSATASDALSNVVFVETPEQSVATLRAFAPDAHALIVSGDAGAARCTTFHWISHGTSSIDSTHCAL</sequence>
<evidence type="ECO:0000256" key="8">
    <source>
        <dbReference type="ARBA" id="ARBA00031306"/>
    </source>
</evidence>
<feature type="signal peptide" evidence="12">
    <location>
        <begin position="1"/>
        <end position="22"/>
    </location>
</feature>
<keyword evidence="4 10" id="KW-0808">Transferase</keyword>
<comment type="caution">
    <text evidence="13">The sequence shown here is derived from an EMBL/GenBank/DDBJ whole genome shotgun (WGS) entry which is preliminary data.</text>
</comment>
<dbReference type="GO" id="GO:0046872">
    <property type="term" value="F:metal ion binding"/>
    <property type="evidence" value="ECO:0007669"/>
    <property type="project" value="UniProtKB-UniRule"/>
</dbReference>
<accession>A0A7W8JAL3</accession>
<organism evidence="13 14">
    <name type="scientific">Tunturiibacter lichenicola</name>
    <dbReference type="NCBI Taxonomy" id="2051959"/>
    <lineage>
        <taxon>Bacteria</taxon>
        <taxon>Pseudomonadati</taxon>
        <taxon>Acidobacteriota</taxon>
        <taxon>Terriglobia</taxon>
        <taxon>Terriglobales</taxon>
        <taxon>Acidobacteriaceae</taxon>
        <taxon>Tunturiibacter</taxon>
    </lineage>
</organism>
<feature type="binding site" evidence="11">
    <location>
        <position position="292"/>
    </location>
    <ligand>
        <name>Mg(2+)</name>
        <dbReference type="ChEBI" id="CHEBI:18420"/>
    </ligand>
</feature>
<feature type="binding site" evidence="11">
    <location>
        <position position="179"/>
    </location>
    <ligand>
        <name>Mg(2+)</name>
        <dbReference type="ChEBI" id="CHEBI:18420"/>
    </ligand>
</feature>
<keyword evidence="7 10" id="KW-0460">Magnesium</keyword>
<evidence type="ECO:0000256" key="9">
    <source>
        <dbReference type="ARBA" id="ARBA00048540"/>
    </source>
</evidence>
<evidence type="ECO:0000256" key="3">
    <source>
        <dbReference type="ARBA" id="ARBA00022630"/>
    </source>
</evidence>
<keyword evidence="3 10" id="KW-0285">Flavoprotein</keyword>
<dbReference type="InterPro" id="IPR003374">
    <property type="entry name" value="ApbE-like_sf"/>
</dbReference>
<evidence type="ECO:0000256" key="6">
    <source>
        <dbReference type="ARBA" id="ARBA00022827"/>
    </source>
</evidence>
<evidence type="ECO:0000256" key="5">
    <source>
        <dbReference type="ARBA" id="ARBA00022723"/>
    </source>
</evidence>
<comment type="catalytic activity">
    <reaction evidence="9 10">
        <text>L-threonyl-[protein] + FAD = FMN-L-threonyl-[protein] + AMP + H(+)</text>
        <dbReference type="Rhea" id="RHEA:36847"/>
        <dbReference type="Rhea" id="RHEA-COMP:11060"/>
        <dbReference type="Rhea" id="RHEA-COMP:11061"/>
        <dbReference type="ChEBI" id="CHEBI:15378"/>
        <dbReference type="ChEBI" id="CHEBI:30013"/>
        <dbReference type="ChEBI" id="CHEBI:57692"/>
        <dbReference type="ChEBI" id="CHEBI:74257"/>
        <dbReference type="ChEBI" id="CHEBI:456215"/>
        <dbReference type="EC" id="2.7.1.180"/>
    </reaction>
</comment>
<dbReference type="EC" id="2.7.1.180" evidence="1 10"/>
<dbReference type="SUPFAM" id="SSF143631">
    <property type="entry name" value="ApbE-like"/>
    <property type="match status" value="1"/>
</dbReference>
<dbReference type="AlphaFoldDB" id="A0A7W8JAL3"/>
<evidence type="ECO:0000313" key="13">
    <source>
        <dbReference type="EMBL" id="MBB5345743.1"/>
    </source>
</evidence>
<dbReference type="GO" id="GO:0016740">
    <property type="term" value="F:transferase activity"/>
    <property type="evidence" value="ECO:0007669"/>
    <property type="project" value="UniProtKB-UniRule"/>
</dbReference>
<keyword evidence="12" id="KW-0732">Signal</keyword>